<dbReference type="KEGG" id="sla:SERLADRAFT_477463"/>
<sequence>MPTPSPSGTSPLTFVLELTLNTLSTCSVAFVNPPNPMTSKATKDGSKRVLVRMISAVLGPIVALEPTGESRANKVGAFSSELTVEFEAMVPFHQIPTSTPFMKYESNFPSTASFTPLLMPSPNTYGNTTLSKTPLNPGAVPSMVVTLPVVVGYENETDPRAPWVNDKKV</sequence>
<dbReference type="AlphaFoldDB" id="F8P909"/>
<dbReference type="EMBL" id="GL945441">
    <property type="protein sequence ID" value="EGO20138.1"/>
    <property type="molecule type" value="Genomic_DNA"/>
</dbReference>
<feature type="non-terminal residue" evidence="2">
    <location>
        <position position="169"/>
    </location>
</feature>
<dbReference type="Proteomes" id="UP000008064">
    <property type="component" value="Unassembled WGS sequence"/>
</dbReference>
<dbReference type="HOGENOM" id="CLU_1582448_0_0_1"/>
<proteinExistence type="predicted"/>
<dbReference type="RefSeq" id="XP_007322883.1">
    <property type="nucleotide sequence ID" value="XM_007322821.1"/>
</dbReference>
<protein>
    <submittedName>
        <fullName evidence="2">Uncharacterized protein</fullName>
    </submittedName>
</protein>
<gene>
    <name evidence="2" type="ORF">SERLADRAFT_477463</name>
</gene>
<evidence type="ECO:0000313" key="2">
    <source>
        <dbReference type="EMBL" id="EGO20138.1"/>
    </source>
</evidence>
<reference evidence="2" key="1">
    <citation type="submission" date="2011-04" db="EMBL/GenBank/DDBJ databases">
        <title>Evolution of plant cell wall degrading machinery underlies the functional diversity of forest fungi.</title>
        <authorList>
            <consortium name="US DOE Joint Genome Institute (JGI-PGF)"/>
            <person name="Eastwood D.C."/>
            <person name="Floudas D."/>
            <person name="Binder M."/>
            <person name="Majcherczyk A."/>
            <person name="Schneider P."/>
            <person name="Aerts A."/>
            <person name="Asiegbu F.O."/>
            <person name="Baker S.E."/>
            <person name="Barry K."/>
            <person name="Bendiksby M."/>
            <person name="Blumentritt M."/>
            <person name="Coutinho P.M."/>
            <person name="Cullen D."/>
            <person name="Cullen D."/>
            <person name="Gathman A."/>
            <person name="Goodell B."/>
            <person name="Henrissat B."/>
            <person name="Ihrmark K."/>
            <person name="Kauserud H."/>
            <person name="Kohler A."/>
            <person name="LaButti K."/>
            <person name="Lapidus A."/>
            <person name="Lavin J.L."/>
            <person name="Lee Y.-H."/>
            <person name="Lindquist E."/>
            <person name="Lilly W."/>
            <person name="Lucas S."/>
            <person name="Morin E."/>
            <person name="Murat C."/>
            <person name="Oguiza J.A."/>
            <person name="Park J."/>
            <person name="Pisabarro A.G."/>
            <person name="Riley R."/>
            <person name="Rosling A."/>
            <person name="Salamov A."/>
            <person name="Schmidt O."/>
            <person name="Schmutz J."/>
            <person name="Skrede I."/>
            <person name="Stenlid J."/>
            <person name="Wiebenga A."/>
            <person name="Xie X."/>
            <person name="Kues U."/>
            <person name="Hibbett D.S."/>
            <person name="Hoffmeister D."/>
            <person name="Hogberg N."/>
            <person name="Martin F."/>
            <person name="Grigoriev I.V."/>
            <person name="Watkinson S.C."/>
        </authorList>
    </citation>
    <scope>NUCLEOTIDE SEQUENCE</scope>
    <source>
        <strain evidence="2">S7.9</strain>
    </source>
</reference>
<name>F8P909_SERL9</name>
<feature type="signal peptide" evidence="1">
    <location>
        <begin position="1"/>
        <end position="29"/>
    </location>
</feature>
<feature type="chain" id="PRO_5003381950" evidence="1">
    <location>
        <begin position="30"/>
        <end position="169"/>
    </location>
</feature>
<evidence type="ECO:0000256" key="1">
    <source>
        <dbReference type="SAM" id="SignalP"/>
    </source>
</evidence>
<organism>
    <name type="scientific">Serpula lacrymans var. lacrymans (strain S7.9)</name>
    <name type="common">Dry rot fungus</name>
    <dbReference type="NCBI Taxonomy" id="578457"/>
    <lineage>
        <taxon>Eukaryota</taxon>
        <taxon>Fungi</taxon>
        <taxon>Dikarya</taxon>
        <taxon>Basidiomycota</taxon>
        <taxon>Agaricomycotina</taxon>
        <taxon>Agaricomycetes</taxon>
        <taxon>Agaricomycetidae</taxon>
        <taxon>Boletales</taxon>
        <taxon>Coniophorineae</taxon>
        <taxon>Serpulaceae</taxon>
        <taxon>Serpula</taxon>
    </lineage>
</organism>
<dbReference type="GeneID" id="18820995"/>
<accession>F8P909</accession>
<keyword evidence="1" id="KW-0732">Signal</keyword>